<keyword evidence="1" id="KW-0175">Coiled coil</keyword>
<protein>
    <submittedName>
        <fullName evidence="2">Uncharacterized protein</fullName>
    </submittedName>
</protein>
<dbReference type="AlphaFoldDB" id="A0AAN6DYF2"/>
<reference evidence="2" key="1">
    <citation type="journal article" date="2022" name="bioRxiv">
        <title>Deciphering the potential niche of two novel black yeast fungi from a biological soil crust based on their genomes, phenotypes, and melanin regulation.</title>
        <authorList>
            <consortium name="DOE Joint Genome Institute"/>
            <person name="Carr E.C."/>
            <person name="Barton Q."/>
            <person name="Grambo S."/>
            <person name="Sullivan M."/>
            <person name="Renfro C.M."/>
            <person name="Kuo A."/>
            <person name="Pangilinan J."/>
            <person name="Lipzen A."/>
            <person name="Keymanesh K."/>
            <person name="Savage E."/>
            <person name="Barry K."/>
            <person name="Grigoriev I.V."/>
            <person name="Riekhof W.R."/>
            <person name="Harris S.S."/>
        </authorList>
    </citation>
    <scope>NUCLEOTIDE SEQUENCE</scope>
    <source>
        <strain evidence="2">JF 03-4F</strain>
    </source>
</reference>
<feature type="coiled-coil region" evidence="1">
    <location>
        <begin position="315"/>
        <end position="388"/>
    </location>
</feature>
<evidence type="ECO:0000313" key="2">
    <source>
        <dbReference type="EMBL" id="KAI1613728.1"/>
    </source>
</evidence>
<proteinExistence type="predicted"/>
<comment type="caution">
    <text evidence="2">The sequence shown here is derived from an EMBL/GenBank/DDBJ whole genome shotgun (WGS) entry which is preliminary data.</text>
</comment>
<accession>A0AAN6DYF2</accession>
<keyword evidence="3" id="KW-1185">Reference proteome</keyword>
<gene>
    <name evidence="2" type="ORF">EDD36DRAFT_417594</name>
</gene>
<evidence type="ECO:0000313" key="3">
    <source>
        <dbReference type="Proteomes" id="UP001203852"/>
    </source>
</evidence>
<organism evidence="2 3">
    <name type="scientific">Exophiala viscosa</name>
    <dbReference type="NCBI Taxonomy" id="2486360"/>
    <lineage>
        <taxon>Eukaryota</taxon>
        <taxon>Fungi</taxon>
        <taxon>Dikarya</taxon>
        <taxon>Ascomycota</taxon>
        <taxon>Pezizomycotina</taxon>
        <taxon>Eurotiomycetes</taxon>
        <taxon>Chaetothyriomycetidae</taxon>
        <taxon>Chaetothyriales</taxon>
        <taxon>Herpotrichiellaceae</taxon>
        <taxon>Exophiala</taxon>
    </lineage>
</organism>
<dbReference type="EMBL" id="MU404353">
    <property type="protein sequence ID" value="KAI1613728.1"/>
    <property type="molecule type" value="Genomic_DNA"/>
</dbReference>
<evidence type="ECO:0000256" key="1">
    <source>
        <dbReference type="SAM" id="Coils"/>
    </source>
</evidence>
<sequence length="526" mass="59849">MSQVACCSLASLAHPRCETDQPDDEARVMDDDNGYIRQHSQDYDNMGRRTAASNEHCETGEDQKAAQKDLTSGIETHVETPERTKEKLANVTMPLEVMKSLRDSSAQSLGEIRKMKAAQDCPDRVKAIERWEKVHDDINSAYNAVEHQYNEALKAHGTPNHLDALLFETCAFFVSATQLLTDACNGLKAGMKEAKAELHKSAERGTFLRYEVDKYWKYLDQDGTLESFKIRFGELQLTLERQKALTKRAGDQVDKLSNQLHQGREQGRQIINELKRSRAEIERVKKFEKDYQQLKVHDVKLRQAQEETRKVLAELDKGSVEIEQAREINNEYERLKAENVKLHRVEAEVGRLRKQLKDADIKGLKERNQELQTLLRKVTAESKKLNDLPADEPDIQDDAAEVDLASVSSRKAFPEAAFLLLRKLKGSINRLCSQVNDMKETRGGNGWGIVERTAGMVTEAKTDMTKDIKECLELRDREMKSQARTEELSIEDFPPLPDVAVEMDDNEFMKENMKVKGKKGKSVGKS</sequence>
<name>A0AAN6DYF2_9EURO</name>
<dbReference type="Proteomes" id="UP001203852">
    <property type="component" value="Unassembled WGS sequence"/>
</dbReference>